<accession>A0ABT5JVI8</accession>
<sequence>MPMLDHVSVTVADLHKAERFYDAVFAALGVAKVGSDHAEAWIGYGERCDADHPGRSYFSVRHGARPEDAPRRHCCFKAPSRAAVEAFWRAGLEHGGSDNGAPGLRDYHPSYYAAFLLDPDGNRIEAVCHLR</sequence>
<dbReference type="Gene3D" id="3.10.180.10">
    <property type="entry name" value="2,3-Dihydroxybiphenyl 1,2-Dioxygenase, domain 1"/>
    <property type="match status" value="1"/>
</dbReference>
<feature type="domain" description="VOC" evidence="1">
    <location>
        <begin position="3"/>
        <end position="129"/>
    </location>
</feature>
<dbReference type="InterPro" id="IPR004360">
    <property type="entry name" value="Glyas_Fos-R_dOase_dom"/>
</dbReference>
<dbReference type="Pfam" id="PF00903">
    <property type="entry name" value="Glyoxalase"/>
    <property type="match status" value="1"/>
</dbReference>
<dbReference type="InterPro" id="IPR037523">
    <property type="entry name" value="VOC_core"/>
</dbReference>
<comment type="caution">
    <text evidence="2">The sequence shown here is derived from an EMBL/GenBank/DDBJ whole genome shotgun (WGS) entry which is preliminary data.</text>
</comment>
<protein>
    <submittedName>
        <fullName evidence="2">VOC family protein</fullName>
    </submittedName>
</protein>
<reference evidence="2 3" key="1">
    <citation type="submission" date="2022-10" db="EMBL/GenBank/DDBJ databases">
        <title>Janthinobacterium sp. hw3 Genome sequencing.</title>
        <authorList>
            <person name="Park S."/>
        </authorList>
    </citation>
    <scope>NUCLEOTIDE SEQUENCE [LARGE SCALE GENOMIC DNA]</scope>
    <source>
        <strain evidence="3">hw3</strain>
    </source>
</reference>
<proteinExistence type="predicted"/>
<dbReference type="PANTHER" id="PTHR35006:SF2">
    <property type="entry name" value="GLYOXALASE FAMILY PROTEIN (AFU_ORTHOLOGUE AFUA_5G14830)"/>
    <property type="match status" value="1"/>
</dbReference>
<dbReference type="EMBL" id="JAQQXR010000001">
    <property type="protein sequence ID" value="MDC8756757.1"/>
    <property type="molecule type" value="Genomic_DNA"/>
</dbReference>
<organism evidence="2 3">
    <name type="scientific">Janthinobacterium fluminis</name>
    <dbReference type="NCBI Taxonomy" id="2987524"/>
    <lineage>
        <taxon>Bacteria</taxon>
        <taxon>Pseudomonadati</taxon>
        <taxon>Pseudomonadota</taxon>
        <taxon>Betaproteobacteria</taxon>
        <taxon>Burkholderiales</taxon>
        <taxon>Oxalobacteraceae</taxon>
        <taxon>Janthinobacterium</taxon>
    </lineage>
</organism>
<dbReference type="CDD" id="cd07262">
    <property type="entry name" value="VOC_like"/>
    <property type="match status" value="1"/>
</dbReference>
<dbReference type="Proteomes" id="UP001221208">
    <property type="component" value="Unassembled WGS sequence"/>
</dbReference>
<gene>
    <name evidence="2" type="ORF">OIK44_04055</name>
</gene>
<evidence type="ECO:0000313" key="2">
    <source>
        <dbReference type="EMBL" id="MDC8756757.1"/>
    </source>
</evidence>
<dbReference type="PANTHER" id="PTHR35006">
    <property type="entry name" value="GLYOXALASE FAMILY PROTEIN (AFU_ORTHOLOGUE AFUA_5G14830)"/>
    <property type="match status" value="1"/>
</dbReference>
<evidence type="ECO:0000259" key="1">
    <source>
        <dbReference type="PROSITE" id="PS51819"/>
    </source>
</evidence>
<keyword evidence="3" id="KW-1185">Reference proteome</keyword>
<dbReference type="RefSeq" id="WP_273669389.1">
    <property type="nucleotide sequence ID" value="NZ_JAQQXR010000001.1"/>
</dbReference>
<dbReference type="PROSITE" id="PS51819">
    <property type="entry name" value="VOC"/>
    <property type="match status" value="1"/>
</dbReference>
<dbReference type="SUPFAM" id="SSF54593">
    <property type="entry name" value="Glyoxalase/Bleomycin resistance protein/Dihydroxybiphenyl dioxygenase"/>
    <property type="match status" value="1"/>
</dbReference>
<evidence type="ECO:0000313" key="3">
    <source>
        <dbReference type="Proteomes" id="UP001221208"/>
    </source>
</evidence>
<name>A0ABT5JVI8_9BURK</name>
<dbReference type="InterPro" id="IPR029068">
    <property type="entry name" value="Glyas_Bleomycin-R_OHBP_Dase"/>
</dbReference>